<protein>
    <submittedName>
        <fullName evidence="2">Uncharacterized protein</fullName>
    </submittedName>
</protein>
<feature type="transmembrane region" description="Helical" evidence="1">
    <location>
        <begin position="6"/>
        <end position="24"/>
    </location>
</feature>
<proteinExistence type="predicted"/>
<evidence type="ECO:0000313" key="2">
    <source>
        <dbReference type="EMBL" id="BAT82661.1"/>
    </source>
</evidence>
<keyword evidence="3" id="KW-1185">Reference proteome</keyword>
<feature type="non-terminal residue" evidence="2">
    <location>
        <position position="1"/>
    </location>
</feature>
<evidence type="ECO:0000256" key="1">
    <source>
        <dbReference type="SAM" id="Phobius"/>
    </source>
</evidence>
<gene>
    <name evidence="2" type="primary">Vigan.03G270700</name>
    <name evidence="2" type="ORF">VIGAN_03270700</name>
</gene>
<sequence>HSSNCITSQCISSIFLLLVVLFLCKLSSSAFSFLIFFFLTVFRLLIHHTLVTTLLSSSWIPQCIGHLHFHWQCTFDTPNRVLQEPPIISRRRRHLRREPSSLQVSDH</sequence>
<dbReference type="Proteomes" id="UP000291084">
    <property type="component" value="Chromosome 3"/>
</dbReference>
<keyword evidence="1" id="KW-1133">Transmembrane helix</keyword>
<keyword evidence="1" id="KW-0472">Membrane</keyword>
<reference evidence="2 3" key="1">
    <citation type="journal article" date="2015" name="Sci. Rep.">
        <title>The power of single molecule real-time sequencing technology in the de novo assembly of a eukaryotic genome.</title>
        <authorList>
            <person name="Sakai H."/>
            <person name="Naito K."/>
            <person name="Ogiso-Tanaka E."/>
            <person name="Takahashi Y."/>
            <person name="Iseki K."/>
            <person name="Muto C."/>
            <person name="Satou K."/>
            <person name="Teruya K."/>
            <person name="Shiroma A."/>
            <person name="Shimoji M."/>
            <person name="Hirano T."/>
            <person name="Itoh T."/>
            <person name="Kaga A."/>
            <person name="Tomooka N."/>
        </authorList>
    </citation>
    <scope>NUCLEOTIDE SEQUENCE [LARGE SCALE GENOMIC DNA]</scope>
    <source>
        <strain evidence="3">cv. Shumari</strain>
    </source>
</reference>
<keyword evidence="1" id="KW-0812">Transmembrane</keyword>
<accession>A0A0S3RPZ8</accession>
<evidence type="ECO:0000313" key="3">
    <source>
        <dbReference type="Proteomes" id="UP000291084"/>
    </source>
</evidence>
<dbReference type="AlphaFoldDB" id="A0A0S3RPZ8"/>
<name>A0A0S3RPZ8_PHAAN</name>
<dbReference type="EMBL" id="AP015036">
    <property type="protein sequence ID" value="BAT82661.1"/>
    <property type="molecule type" value="Genomic_DNA"/>
</dbReference>
<organism evidence="2 3">
    <name type="scientific">Vigna angularis var. angularis</name>
    <dbReference type="NCBI Taxonomy" id="157739"/>
    <lineage>
        <taxon>Eukaryota</taxon>
        <taxon>Viridiplantae</taxon>
        <taxon>Streptophyta</taxon>
        <taxon>Embryophyta</taxon>
        <taxon>Tracheophyta</taxon>
        <taxon>Spermatophyta</taxon>
        <taxon>Magnoliopsida</taxon>
        <taxon>eudicotyledons</taxon>
        <taxon>Gunneridae</taxon>
        <taxon>Pentapetalae</taxon>
        <taxon>rosids</taxon>
        <taxon>fabids</taxon>
        <taxon>Fabales</taxon>
        <taxon>Fabaceae</taxon>
        <taxon>Papilionoideae</taxon>
        <taxon>50 kb inversion clade</taxon>
        <taxon>NPAAA clade</taxon>
        <taxon>indigoferoid/millettioid clade</taxon>
        <taxon>Phaseoleae</taxon>
        <taxon>Vigna</taxon>
    </lineage>
</organism>